<reference evidence="3" key="1">
    <citation type="submission" date="2023-10" db="EMBL/GenBank/DDBJ databases">
        <authorList>
            <person name="Guldener U."/>
        </authorList>
    </citation>
    <scope>NUCLEOTIDE SEQUENCE</scope>
    <source>
        <strain evidence="3">Mp4</strain>
    </source>
</reference>
<dbReference type="InterPro" id="IPR016024">
    <property type="entry name" value="ARM-type_fold"/>
</dbReference>
<dbReference type="InterPro" id="IPR052107">
    <property type="entry name" value="HEAT6"/>
</dbReference>
<dbReference type="EMBL" id="OAPG01000003">
    <property type="protein sequence ID" value="SNX82836.1"/>
    <property type="molecule type" value="Genomic_DNA"/>
</dbReference>
<dbReference type="AlphaFoldDB" id="A0AAJ4XIZ7"/>
<feature type="domain" description="DUF4042" evidence="2">
    <location>
        <begin position="349"/>
        <end position="433"/>
    </location>
</feature>
<dbReference type="Gene3D" id="1.25.10.10">
    <property type="entry name" value="Leucine-rich Repeat Variant"/>
    <property type="match status" value="1"/>
</dbReference>
<evidence type="ECO:0000313" key="4">
    <source>
        <dbReference type="Proteomes" id="UP001294444"/>
    </source>
</evidence>
<feature type="region of interest" description="Disordered" evidence="1">
    <location>
        <begin position="215"/>
        <end position="286"/>
    </location>
</feature>
<accession>A0AAJ4XIZ7</accession>
<dbReference type="InterPro" id="IPR011989">
    <property type="entry name" value="ARM-like"/>
</dbReference>
<sequence length="977" mass="105129">MTEQADLEVLLTILRESRLSTEQRRTKLDTLRNTLVPLLANFFTSSNQDTDISLYTRAIKAGPNDVRRVVLQALSSRIQTIDSTTITDQGHTQLSELIDAIHTFLRSTLKIQTTRLTSTLSSSNADVASIPISGLRAMAAALRALFALLQILPKQEKLSKHSSTSTVKATGLPSLFDIILPCLLAGLQVSRQSNLPMPRSSSNLQATAFSWNAQPRTASSRANNVSRPSNSSNFVHGTTTTSSPGYADESSAGETDRQSDKSESERSDFSTISVAGTSSRACKDESRQKEAVTKLIRQNSLHCLIQLNRHESRALVSRWGDLLPDQPALLSPITTDQHIQSSPRLFASSSTTTNTSLSSPNSLCTLISTDPSTSIRIAAMAALESILTHGTLQLSMAQERAQRALTFTSLSSQLAAWIVNVRSYVVTELQRASMASRSTGNRQAAAYPSGLTIALLQLTRAFLVSTTKAKLILPSTEVLRPAVIPFGSSSDPEVQTAAKRVMAALTAATGAGAGVGVGAVDTTGSSARKVSTPSTALPDMDSLWIKDGPSAAKAERKGSSFPTSTLKLTGPLSQGADLSPRLCEQVLSSLEAACSPIRDVPTWCVLVKSVTESGLTSLFKPEACQRLVNVWRSLSTATIGCSDQHSVTLATLPDLFKVLFRYSGLTSDNLSMMLEHVQECCSDSDEAVRAAAVRVLGLLVLPTDNVSDHVQSQSATDDDYQQRILGILQDVLWNDSIIPRKGLLQDESSLVRQRASWAFSNAMESFVRSGSRVAEIDWQRYAQYCFEAGTDIEGVAVSACRASGSLLALLPSTTSDEACCMGKALLDQLCRVLGTSLKPPKSRWNAACALDRALSSDVVVTNVLEEEMMDRVVDLLCCKLEEKVFKVRVSAANALVSLCVGSSKTARLQQDGNQDRLDLVGQARCQTIASSASARLVSLRWNTAASKESDLYMDELKRLLHHLVVVASCFSASSPSA</sequence>
<feature type="compositionally biased region" description="Polar residues" evidence="1">
    <location>
        <begin position="215"/>
        <end position="244"/>
    </location>
</feature>
<dbReference type="InterPro" id="IPR025283">
    <property type="entry name" value="DUF4042"/>
</dbReference>
<keyword evidence="4" id="KW-1185">Reference proteome</keyword>
<comment type="caution">
    <text evidence="3">The sequence shown here is derived from an EMBL/GenBank/DDBJ whole genome shotgun (WGS) entry which is preliminary data.</text>
</comment>
<dbReference type="PANTHER" id="PTHR13366:SF0">
    <property type="entry name" value="HEAT REPEAT-CONTAINING PROTEIN 6"/>
    <property type="match status" value="1"/>
</dbReference>
<gene>
    <name evidence="3" type="ORF">MEPE_01542</name>
</gene>
<evidence type="ECO:0000259" key="2">
    <source>
        <dbReference type="Pfam" id="PF13251"/>
    </source>
</evidence>
<dbReference type="Proteomes" id="UP001294444">
    <property type="component" value="Unassembled WGS sequence"/>
</dbReference>
<evidence type="ECO:0000256" key="1">
    <source>
        <dbReference type="SAM" id="MobiDB-lite"/>
    </source>
</evidence>
<dbReference type="PANTHER" id="PTHR13366">
    <property type="entry name" value="MALARIA ANTIGEN-RELATED"/>
    <property type="match status" value="1"/>
</dbReference>
<feature type="compositionally biased region" description="Basic and acidic residues" evidence="1">
    <location>
        <begin position="254"/>
        <end position="268"/>
    </location>
</feature>
<evidence type="ECO:0000313" key="3">
    <source>
        <dbReference type="EMBL" id="SNX82836.1"/>
    </source>
</evidence>
<name>A0AAJ4XIZ7_9BASI</name>
<dbReference type="SUPFAM" id="SSF48371">
    <property type="entry name" value="ARM repeat"/>
    <property type="match status" value="1"/>
</dbReference>
<dbReference type="Pfam" id="PF13251">
    <property type="entry name" value="DUF4042"/>
    <property type="match status" value="1"/>
</dbReference>
<protein>
    <recommendedName>
        <fullName evidence="2">DUF4042 domain-containing protein</fullName>
    </recommendedName>
</protein>
<proteinExistence type="predicted"/>
<feature type="compositionally biased region" description="Polar residues" evidence="1">
    <location>
        <begin position="269"/>
        <end position="280"/>
    </location>
</feature>
<organism evidence="3 4">
    <name type="scientific">Melanopsichium pennsylvanicum</name>
    <dbReference type="NCBI Taxonomy" id="63383"/>
    <lineage>
        <taxon>Eukaryota</taxon>
        <taxon>Fungi</taxon>
        <taxon>Dikarya</taxon>
        <taxon>Basidiomycota</taxon>
        <taxon>Ustilaginomycotina</taxon>
        <taxon>Ustilaginomycetes</taxon>
        <taxon>Ustilaginales</taxon>
        <taxon>Ustilaginaceae</taxon>
        <taxon>Melanopsichium</taxon>
    </lineage>
</organism>